<reference evidence="1 2" key="1">
    <citation type="submission" date="2017-02" db="EMBL/GenBank/DDBJ databases">
        <title>Draft genome of Acidibacillus ferrooxidans Huett2.</title>
        <authorList>
            <person name="Schopf S."/>
        </authorList>
    </citation>
    <scope>NUCLEOTIDE SEQUENCE [LARGE SCALE GENOMIC DNA]</scope>
    <source>
        <strain evidence="1 2">Huett2</strain>
    </source>
</reference>
<proteinExistence type="predicted"/>
<evidence type="ECO:0000313" key="2">
    <source>
        <dbReference type="Proteomes" id="UP000190229"/>
    </source>
</evidence>
<dbReference type="EMBL" id="MWPS01000015">
    <property type="protein sequence ID" value="OPG16689.1"/>
    <property type="molecule type" value="Genomic_DNA"/>
</dbReference>
<comment type="caution">
    <text evidence="1">The sequence shown here is derived from an EMBL/GenBank/DDBJ whole genome shotgun (WGS) entry which is preliminary data.</text>
</comment>
<gene>
    <name evidence="1" type="ORF">B2M26_05385</name>
</gene>
<protein>
    <submittedName>
        <fullName evidence="1">Uncharacterized protein</fullName>
    </submittedName>
</protein>
<name>A0A1V4EUU5_9BACL</name>
<sequence length="247" mass="28000">MIERAFHLWSVLANMKYGSQVYMYVALNSVVSGPMNLAGGGTNGEPRSLRVYRNKWREMEGYPLSLPDTVCLRRHGVALTGEDIRSRMPTVPSDWVNQYLGIQLSELKQAVNQKIGPFGDRPQEAAVNWGPEGIMSYPIWFARHLYSLSLAGEVTSKERAIQWYLDNHHKDTLRISLETILKWRTNGVEPSEVEFVANLTRESTMDFLRHIARLKNVTYGEIPSDLLSTLEFLSLVCNSYGTNEGTS</sequence>
<organism evidence="1 2">
    <name type="scientific">Ferroacidibacillus organovorans</name>
    <dbReference type="NCBI Taxonomy" id="1765683"/>
    <lineage>
        <taxon>Bacteria</taxon>
        <taxon>Bacillati</taxon>
        <taxon>Bacillota</taxon>
        <taxon>Bacilli</taxon>
        <taxon>Bacillales</taxon>
        <taxon>Alicyclobacillaceae</taxon>
        <taxon>Ferroacidibacillus</taxon>
    </lineage>
</organism>
<keyword evidence="2" id="KW-1185">Reference proteome</keyword>
<dbReference type="Proteomes" id="UP000190229">
    <property type="component" value="Unassembled WGS sequence"/>
</dbReference>
<dbReference type="AlphaFoldDB" id="A0A1V4EUU5"/>
<accession>A0A1V4EUU5</accession>
<evidence type="ECO:0000313" key="1">
    <source>
        <dbReference type="EMBL" id="OPG16689.1"/>
    </source>
</evidence>